<dbReference type="PANTHER" id="PTHR11461:SF40">
    <property type="entry name" value="SERPIN A9"/>
    <property type="match status" value="1"/>
</dbReference>
<evidence type="ECO:0000256" key="1">
    <source>
        <dbReference type="ARBA" id="ARBA00009500"/>
    </source>
</evidence>
<dbReference type="Pfam" id="PF00079">
    <property type="entry name" value="Serpin"/>
    <property type="match status" value="1"/>
</dbReference>
<dbReference type="SUPFAM" id="SSF56574">
    <property type="entry name" value="Serpins"/>
    <property type="match status" value="1"/>
</dbReference>
<comment type="similarity">
    <text evidence="1 4">Belongs to the serpin family.</text>
</comment>
<dbReference type="InterPro" id="IPR023796">
    <property type="entry name" value="Serpin_dom"/>
</dbReference>
<sequence length="339" mass="37708">MLSLGAGSATKTQILQGLGFSLTKTPESSIHQGFQQLVCSLNVSSKDLELKMGNVLFIKKELKPQTSFLDNVQMLYGSKVFSIDFSNPSAAQKSINNYVEKETRGKIVDLIHHLDPLTVMVMVNHIFFKAKWEKSFDPAETSKGTSFLVDKVTTVQVPMMHLVEQFAFGVDLQLNCTVLRMDYSGDAQAFFILPGQGKMGQLEQALSVPRLRKWKHLLQKRLVEIFMPKFSISASYDLGTILPKMGIKDAFNNNADFSGITKKHSLWVSKATHKAMLDISEVGTEAAAVTDTRLTVRSKEKPSQDIPVIAFNKPFMMLITTPDSNNINLIAKIVNTTKS</sequence>
<dbReference type="OrthoDB" id="671595at2759"/>
<dbReference type="CTD" id="327657"/>
<dbReference type="FunFam" id="2.30.39.10:FF:000003">
    <property type="entry name" value="alpha-1-antitrypsin isoform X1"/>
    <property type="match status" value="1"/>
</dbReference>
<keyword evidence="3" id="KW-0325">Glycoprotein</keyword>
<dbReference type="Proteomes" id="UP000504623">
    <property type="component" value="Unplaced"/>
</dbReference>
<dbReference type="PROSITE" id="PS00284">
    <property type="entry name" value="SERPIN"/>
    <property type="match status" value="1"/>
</dbReference>
<dbReference type="InterPro" id="IPR000215">
    <property type="entry name" value="Serpin_fam"/>
</dbReference>
<dbReference type="InterPro" id="IPR042178">
    <property type="entry name" value="Serpin_sf_1"/>
</dbReference>
<dbReference type="RefSeq" id="XP_006839685.1">
    <property type="nucleotide sequence ID" value="XM_006839622.1"/>
</dbReference>
<organism evidence="6 7">
    <name type="scientific">Chrysochloris asiatica</name>
    <name type="common">Cape golden mole</name>
    <dbReference type="NCBI Taxonomy" id="185453"/>
    <lineage>
        <taxon>Eukaryota</taxon>
        <taxon>Metazoa</taxon>
        <taxon>Chordata</taxon>
        <taxon>Craniata</taxon>
        <taxon>Vertebrata</taxon>
        <taxon>Euteleostomi</taxon>
        <taxon>Mammalia</taxon>
        <taxon>Eutheria</taxon>
        <taxon>Afrotheria</taxon>
        <taxon>Chrysochloridae</taxon>
        <taxon>Chrysochlorinae</taxon>
        <taxon>Chrysochloris</taxon>
    </lineage>
</organism>
<dbReference type="InterPro" id="IPR036186">
    <property type="entry name" value="Serpin_sf"/>
</dbReference>
<dbReference type="AlphaFoldDB" id="A0A9B0WKW9"/>
<evidence type="ECO:0000256" key="3">
    <source>
        <dbReference type="ARBA" id="ARBA00023180"/>
    </source>
</evidence>
<feature type="domain" description="Serpin" evidence="5">
    <location>
        <begin position="1"/>
        <end position="336"/>
    </location>
</feature>
<dbReference type="GO" id="GO:0004867">
    <property type="term" value="F:serine-type endopeptidase inhibitor activity"/>
    <property type="evidence" value="ECO:0007669"/>
    <property type="project" value="InterPro"/>
</dbReference>
<evidence type="ECO:0000313" key="7">
    <source>
        <dbReference type="RefSeq" id="XP_006839685.1"/>
    </source>
</evidence>
<name>A0A9B0WKW9_CHRAS</name>
<evidence type="ECO:0000259" key="5">
    <source>
        <dbReference type="SMART" id="SM00093"/>
    </source>
</evidence>
<dbReference type="InterPro" id="IPR042185">
    <property type="entry name" value="Serpin_sf_2"/>
</dbReference>
<dbReference type="GeneID" id="102810681"/>
<evidence type="ECO:0000256" key="4">
    <source>
        <dbReference type="RuleBase" id="RU000411"/>
    </source>
</evidence>
<gene>
    <name evidence="7" type="primary">SERPINA9</name>
</gene>
<dbReference type="FunFam" id="3.30.497.10:FF:000001">
    <property type="entry name" value="Serine protease inhibitor"/>
    <property type="match status" value="1"/>
</dbReference>
<dbReference type="PANTHER" id="PTHR11461">
    <property type="entry name" value="SERINE PROTEASE INHIBITOR, SERPIN"/>
    <property type="match status" value="1"/>
</dbReference>
<dbReference type="GO" id="GO:0005615">
    <property type="term" value="C:extracellular space"/>
    <property type="evidence" value="ECO:0007669"/>
    <property type="project" value="InterPro"/>
</dbReference>
<evidence type="ECO:0000313" key="6">
    <source>
        <dbReference type="Proteomes" id="UP000504623"/>
    </source>
</evidence>
<accession>A0A9B0WKW9</accession>
<dbReference type="InterPro" id="IPR023795">
    <property type="entry name" value="Serpin_CS"/>
</dbReference>
<dbReference type="Gene3D" id="2.30.39.10">
    <property type="entry name" value="Alpha-1-antitrypsin, domain 1"/>
    <property type="match status" value="1"/>
</dbReference>
<protein>
    <submittedName>
        <fullName evidence="7">Serpin A9</fullName>
    </submittedName>
</protein>
<evidence type="ECO:0000256" key="2">
    <source>
        <dbReference type="ARBA" id="ARBA00022729"/>
    </source>
</evidence>
<dbReference type="Gene3D" id="3.30.497.10">
    <property type="entry name" value="Antithrombin, subunit I, domain 2"/>
    <property type="match status" value="1"/>
</dbReference>
<keyword evidence="2" id="KW-0732">Signal</keyword>
<dbReference type="SMART" id="SM00093">
    <property type="entry name" value="SERPIN"/>
    <property type="match status" value="1"/>
</dbReference>
<reference evidence="7" key="1">
    <citation type="submission" date="2025-08" db="UniProtKB">
        <authorList>
            <consortium name="RefSeq"/>
        </authorList>
    </citation>
    <scope>IDENTIFICATION</scope>
    <source>
        <tissue evidence="7">Spleen</tissue>
    </source>
</reference>
<proteinExistence type="inferred from homology"/>
<keyword evidence="6" id="KW-1185">Reference proteome</keyword>